<dbReference type="PROSITE" id="PS50943">
    <property type="entry name" value="HTH_CROC1"/>
    <property type="match status" value="1"/>
</dbReference>
<accession>A0A1H7BXU3</accession>
<keyword evidence="1" id="KW-0238">DNA-binding</keyword>
<dbReference type="InterPro" id="IPR010982">
    <property type="entry name" value="Lambda_DNA-bd_dom_sf"/>
</dbReference>
<dbReference type="PANTHER" id="PTHR46797">
    <property type="entry name" value="HTH-TYPE TRANSCRIPTIONAL REGULATOR"/>
    <property type="match status" value="1"/>
</dbReference>
<dbReference type="Pfam" id="PF01381">
    <property type="entry name" value="HTH_3"/>
    <property type="match status" value="1"/>
</dbReference>
<feature type="domain" description="HTH cro/C1-type" evidence="2">
    <location>
        <begin position="11"/>
        <end position="66"/>
    </location>
</feature>
<organism evidence="3 4">
    <name type="scientific">Propionispira arboris</name>
    <dbReference type="NCBI Taxonomy" id="84035"/>
    <lineage>
        <taxon>Bacteria</taxon>
        <taxon>Bacillati</taxon>
        <taxon>Bacillota</taxon>
        <taxon>Negativicutes</taxon>
        <taxon>Selenomonadales</taxon>
        <taxon>Selenomonadaceae</taxon>
        <taxon>Propionispira</taxon>
    </lineage>
</organism>
<dbReference type="EMBL" id="FNZK01000018">
    <property type="protein sequence ID" value="SEJ82291.1"/>
    <property type="molecule type" value="Genomic_DNA"/>
</dbReference>
<protein>
    <submittedName>
        <fullName evidence="3">Transcriptional regulator, contains XRE-family HTH domain</fullName>
    </submittedName>
</protein>
<dbReference type="GO" id="GO:0003677">
    <property type="term" value="F:DNA binding"/>
    <property type="evidence" value="ECO:0007669"/>
    <property type="project" value="UniProtKB-KW"/>
</dbReference>
<evidence type="ECO:0000259" key="2">
    <source>
        <dbReference type="PROSITE" id="PS50943"/>
    </source>
</evidence>
<sequence length="110" mass="12248">MDITAKIAARIMELCKEKGLTINKLADLSGLTQSTLDSIVNGKSRNPQVVTIYKICEGLNISLAEFFTDTEPSITTCAESELDYLPDPVKEELDIIKDYVLHKHGIKNHK</sequence>
<dbReference type="SMART" id="SM00530">
    <property type="entry name" value="HTH_XRE"/>
    <property type="match status" value="1"/>
</dbReference>
<evidence type="ECO:0000313" key="4">
    <source>
        <dbReference type="Proteomes" id="UP000199662"/>
    </source>
</evidence>
<dbReference type="GO" id="GO:0003700">
    <property type="term" value="F:DNA-binding transcription factor activity"/>
    <property type="evidence" value="ECO:0007669"/>
    <property type="project" value="TreeGrafter"/>
</dbReference>
<dbReference type="CDD" id="cd00093">
    <property type="entry name" value="HTH_XRE"/>
    <property type="match status" value="1"/>
</dbReference>
<evidence type="ECO:0000313" key="3">
    <source>
        <dbReference type="EMBL" id="SEJ82291.1"/>
    </source>
</evidence>
<dbReference type="GO" id="GO:0005829">
    <property type="term" value="C:cytosol"/>
    <property type="evidence" value="ECO:0007669"/>
    <property type="project" value="TreeGrafter"/>
</dbReference>
<reference evidence="3 4" key="1">
    <citation type="submission" date="2016-10" db="EMBL/GenBank/DDBJ databases">
        <authorList>
            <person name="de Groot N.N."/>
        </authorList>
    </citation>
    <scope>NUCLEOTIDE SEQUENCE [LARGE SCALE GENOMIC DNA]</scope>
    <source>
        <strain evidence="3 4">DSM 2179</strain>
    </source>
</reference>
<dbReference type="PANTHER" id="PTHR46797:SF1">
    <property type="entry name" value="METHYLPHOSPHONATE SYNTHASE"/>
    <property type="match status" value="1"/>
</dbReference>
<gene>
    <name evidence="3" type="ORF">SAMN05660742_11866</name>
</gene>
<dbReference type="RefSeq" id="WP_091833953.1">
    <property type="nucleotide sequence ID" value="NZ_FNZK01000018.1"/>
</dbReference>
<dbReference type="SUPFAM" id="SSF47413">
    <property type="entry name" value="lambda repressor-like DNA-binding domains"/>
    <property type="match status" value="1"/>
</dbReference>
<dbReference type="STRING" id="84035.SAMN05660742_11866"/>
<dbReference type="AlphaFoldDB" id="A0A1H7BXU3"/>
<dbReference type="Proteomes" id="UP000199662">
    <property type="component" value="Unassembled WGS sequence"/>
</dbReference>
<dbReference type="Gene3D" id="1.10.260.40">
    <property type="entry name" value="lambda repressor-like DNA-binding domains"/>
    <property type="match status" value="1"/>
</dbReference>
<keyword evidence="4" id="KW-1185">Reference proteome</keyword>
<proteinExistence type="predicted"/>
<dbReference type="InterPro" id="IPR001387">
    <property type="entry name" value="Cro/C1-type_HTH"/>
</dbReference>
<evidence type="ECO:0000256" key="1">
    <source>
        <dbReference type="ARBA" id="ARBA00023125"/>
    </source>
</evidence>
<name>A0A1H7BXU3_9FIRM</name>
<dbReference type="InterPro" id="IPR050807">
    <property type="entry name" value="TransReg_Diox_bact_type"/>
</dbReference>